<dbReference type="GO" id="GO:0004386">
    <property type="term" value="F:helicase activity"/>
    <property type="evidence" value="ECO:0007669"/>
    <property type="project" value="UniProtKB-KW"/>
</dbReference>
<dbReference type="Pfam" id="PF13156">
    <property type="entry name" value="Mrr_cat_2"/>
    <property type="match status" value="1"/>
</dbReference>
<evidence type="ECO:0000259" key="2">
    <source>
        <dbReference type="Pfam" id="PF13156"/>
    </source>
</evidence>
<sequence length="238" mass="26098">MLTTIDDVIASLDKLPTNSEKGTKFEELMVGYFAHDPMLSSQYKNVSRWIDWAHRGSTADVGIDLVAQDRATDEWTAIQCKFYAPTQPLAKSSIDSFFTASGKSWDGVGFTNRIIISTTDKWTSHAEDALDDQAIPVQRIGLPEIAASPIDWVVANPARPLDLNLARGTRFAARPHQVSAIEKILEGFASSDRGQWISACGTGKTFTSLKLAESMAKEAGGGFGCCSWRRRSSSLHRL</sequence>
<reference evidence="3 4" key="1">
    <citation type="submission" date="2021-07" db="EMBL/GenBank/DDBJ databases">
        <title>complete genome sequencing of Tessaracoccus sp.J1M15.</title>
        <authorList>
            <person name="Bae J.-W."/>
            <person name="Kim D.-y."/>
        </authorList>
    </citation>
    <scope>NUCLEOTIDE SEQUENCE [LARGE SCALE GENOMIC DNA]</scope>
    <source>
        <strain evidence="3 4">J1M15</strain>
    </source>
</reference>
<dbReference type="Proteomes" id="UP000824504">
    <property type="component" value="Chromosome"/>
</dbReference>
<keyword evidence="3" id="KW-0378">Hydrolase</keyword>
<dbReference type="EMBL" id="CP079216">
    <property type="protein sequence ID" value="QXT61978.1"/>
    <property type="molecule type" value="Genomic_DNA"/>
</dbReference>
<dbReference type="InterPro" id="IPR039442">
    <property type="entry name" value="Mrr-like_dom"/>
</dbReference>
<name>A0ABX8SJ17_9ACTN</name>
<dbReference type="RefSeq" id="WP_219080435.1">
    <property type="nucleotide sequence ID" value="NZ_CP079216.1"/>
</dbReference>
<keyword evidence="3" id="KW-0067">ATP-binding</keyword>
<keyword evidence="4" id="KW-1185">Reference proteome</keyword>
<keyword evidence="3" id="KW-0547">Nucleotide-binding</keyword>
<protein>
    <submittedName>
        <fullName evidence="3">DEAD/DEAH box helicase family protein</fullName>
    </submittedName>
</protein>
<feature type="domain" description="Mrr-like" evidence="2">
    <location>
        <begin position="35"/>
        <end position="158"/>
    </location>
</feature>
<keyword evidence="3" id="KW-0347">Helicase</keyword>
<dbReference type="InterPro" id="IPR006935">
    <property type="entry name" value="Helicase/UvrB_N"/>
</dbReference>
<dbReference type="Pfam" id="PF04851">
    <property type="entry name" value="ResIII"/>
    <property type="match status" value="1"/>
</dbReference>
<evidence type="ECO:0000259" key="1">
    <source>
        <dbReference type="Pfam" id="PF04851"/>
    </source>
</evidence>
<dbReference type="CDD" id="cd22333">
    <property type="entry name" value="LlaBIII_nuclease-like"/>
    <property type="match status" value="1"/>
</dbReference>
<evidence type="ECO:0000313" key="3">
    <source>
        <dbReference type="EMBL" id="QXT61978.1"/>
    </source>
</evidence>
<gene>
    <name evidence="3" type="ORF">KDB89_09290</name>
</gene>
<evidence type="ECO:0000313" key="4">
    <source>
        <dbReference type="Proteomes" id="UP000824504"/>
    </source>
</evidence>
<organism evidence="3 4">
    <name type="scientific">Tessaracoccus palaemonis</name>
    <dbReference type="NCBI Taxonomy" id="2829499"/>
    <lineage>
        <taxon>Bacteria</taxon>
        <taxon>Bacillati</taxon>
        <taxon>Actinomycetota</taxon>
        <taxon>Actinomycetes</taxon>
        <taxon>Propionibacteriales</taxon>
        <taxon>Propionibacteriaceae</taxon>
        <taxon>Tessaracoccus</taxon>
    </lineage>
</organism>
<feature type="domain" description="Helicase/UvrB N-terminal" evidence="1">
    <location>
        <begin position="172"/>
        <end position="218"/>
    </location>
</feature>
<proteinExistence type="predicted"/>
<accession>A0ABX8SJ17</accession>